<comment type="caution">
    <text evidence="3">The sequence shown here is derived from an EMBL/GenBank/DDBJ whole genome shotgun (WGS) entry which is preliminary data.</text>
</comment>
<keyword evidence="4" id="KW-1185">Reference proteome</keyword>
<dbReference type="PANTHER" id="PTHR43861:SF3">
    <property type="entry name" value="PUTATIVE (AFU_ORTHOLOGUE AFUA_2G14390)-RELATED"/>
    <property type="match status" value="1"/>
</dbReference>
<dbReference type="EMBL" id="AECZ01000002">
    <property type="protein sequence ID" value="EFL52932.1"/>
    <property type="molecule type" value="Genomic_DNA"/>
</dbReference>
<reference evidence="3 4" key="1">
    <citation type="submission" date="2010-08" db="EMBL/GenBank/DDBJ databases">
        <title>The draft genome of Desulfovibrio fructosovorans JJ.</title>
        <authorList>
            <consortium name="US DOE Joint Genome Institute (JGI-PGF)"/>
            <person name="Lucas S."/>
            <person name="Copeland A."/>
            <person name="Lapidus A."/>
            <person name="Cheng J.-F."/>
            <person name="Bruce D."/>
            <person name="Goodwin L."/>
            <person name="Pitluck S."/>
            <person name="Land M.L."/>
            <person name="Hauser L."/>
            <person name="Chang Y.-J."/>
            <person name="Jeffries C."/>
            <person name="Wall J.D."/>
            <person name="Stahl D.A."/>
            <person name="Arkin A.P."/>
            <person name="Dehal P."/>
            <person name="Stolyar S.M."/>
            <person name="Hazen T.C."/>
            <person name="Woyke T.J."/>
        </authorList>
    </citation>
    <scope>NUCLEOTIDE SEQUENCE [LARGE SCALE GENOMIC DNA]</scope>
    <source>
        <strain evidence="3 4">JJ</strain>
    </source>
</reference>
<dbReference type="GO" id="GO:0032259">
    <property type="term" value="P:methylation"/>
    <property type="evidence" value="ECO:0007669"/>
    <property type="project" value="UniProtKB-KW"/>
</dbReference>
<dbReference type="InterPro" id="IPR029063">
    <property type="entry name" value="SAM-dependent_MTases_sf"/>
</dbReference>
<gene>
    <name evidence="3" type="ORF">DesfrDRAFT_0562</name>
</gene>
<dbReference type="GO" id="GO:0008168">
    <property type="term" value="F:methyltransferase activity"/>
    <property type="evidence" value="ECO:0007669"/>
    <property type="project" value="UniProtKB-KW"/>
</dbReference>
<dbReference type="STRING" id="596151.DesfrDRAFT_0562"/>
<dbReference type="Proteomes" id="UP000006250">
    <property type="component" value="Unassembled WGS sequence"/>
</dbReference>
<keyword evidence="3" id="KW-0489">Methyltransferase</keyword>
<name>E1JSG3_SOLFR</name>
<keyword evidence="1 3" id="KW-0808">Transferase</keyword>
<proteinExistence type="predicted"/>
<feature type="domain" description="Methyltransferase" evidence="2">
    <location>
        <begin position="46"/>
        <end position="134"/>
    </location>
</feature>
<dbReference type="CDD" id="cd02440">
    <property type="entry name" value="AdoMet_MTases"/>
    <property type="match status" value="1"/>
</dbReference>
<dbReference type="PANTHER" id="PTHR43861">
    <property type="entry name" value="TRANS-ACONITATE 2-METHYLTRANSFERASE-RELATED"/>
    <property type="match status" value="1"/>
</dbReference>
<sequence>MDDNVALFNARAEAWDANPFRRKLAGDIAAAMERVGLFREPVSDALDFGCGTGLLTLELARRCQRVTGLDSSPGMLAKLDAKIEAADLDNVATILADIGAGDPLPGTYDLIGSAMALHHVADIPPVLERLLKAANKGARLALADLDSEGGAFHPDNEGVHHFGFDRLELADMLAGCGFTDIDATTAATIERPGKDGAVRAFTVFLMTARRP</sequence>
<dbReference type="OrthoDB" id="9791837at2"/>
<evidence type="ECO:0000313" key="4">
    <source>
        <dbReference type="Proteomes" id="UP000006250"/>
    </source>
</evidence>
<dbReference type="InterPro" id="IPR041698">
    <property type="entry name" value="Methyltransf_25"/>
</dbReference>
<protein>
    <submittedName>
        <fullName evidence="3">Methyltransferase type 12</fullName>
    </submittedName>
</protein>
<dbReference type="Pfam" id="PF13649">
    <property type="entry name" value="Methyltransf_25"/>
    <property type="match status" value="1"/>
</dbReference>
<dbReference type="AlphaFoldDB" id="E1JSG3"/>
<organism evidence="3 4">
    <name type="scientific">Solidesulfovibrio fructosivorans JJ]</name>
    <dbReference type="NCBI Taxonomy" id="596151"/>
    <lineage>
        <taxon>Bacteria</taxon>
        <taxon>Pseudomonadati</taxon>
        <taxon>Thermodesulfobacteriota</taxon>
        <taxon>Desulfovibrionia</taxon>
        <taxon>Desulfovibrionales</taxon>
        <taxon>Desulfovibrionaceae</taxon>
        <taxon>Solidesulfovibrio</taxon>
    </lineage>
</organism>
<dbReference type="eggNOG" id="COG4976">
    <property type="taxonomic scope" value="Bacteria"/>
</dbReference>
<dbReference type="SUPFAM" id="SSF53335">
    <property type="entry name" value="S-adenosyl-L-methionine-dependent methyltransferases"/>
    <property type="match status" value="1"/>
</dbReference>
<accession>E1JSG3</accession>
<dbReference type="Gene3D" id="3.40.50.150">
    <property type="entry name" value="Vaccinia Virus protein VP39"/>
    <property type="match status" value="1"/>
</dbReference>
<evidence type="ECO:0000259" key="2">
    <source>
        <dbReference type="Pfam" id="PF13649"/>
    </source>
</evidence>
<evidence type="ECO:0000256" key="1">
    <source>
        <dbReference type="ARBA" id="ARBA00022679"/>
    </source>
</evidence>
<evidence type="ECO:0000313" key="3">
    <source>
        <dbReference type="EMBL" id="EFL52932.1"/>
    </source>
</evidence>
<dbReference type="RefSeq" id="WP_005990882.1">
    <property type="nucleotide sequence ID" value="NZ_AECZ01000002.1"/>
</dbReference>